<dbReference type="PANTHER" id="PTHR11851:SF49">
    <property type="entry name" value="MITOCHONDRIAL-PROCESSING PEPTIDASE SUBUNIT ALPHA"/>
    <property type="match status" value="1"/>
</dbReference>
<accession>A0A0J6EZ18</accession>
<dbReference type="EMBL" id="CP016440">
    <property type="protein sequence ID" value="ANY17371.1"/>
    <property type="molecule type" value="Genomic_DNA"/>
</dbReference>
<dbReference type="SUPFAM" id="SSF63411">
    <property type="entry name" value="LuxS/MPP-like metallohydrolase"/>
    <property type="match status" value="4"/>
</dbReference>
<accession>A0A0M7ENJ9</accession>
<name>A0A0J6EZ18_9BORD</name>
<dbReference type="InterPro" id="IPR011765">
    <property type="entry name" value="Pept_M16_N"/>
</dbReference>
<dbReference type="GO" id="GO:0006508">
    <property type="term" value="P:proteolysis"/>
    <property type="evidence" value="ECO:0007669"/>
    <property type="project" value="UniProtKB-KW"/>
</dbReference>
<evidence type="ECO:0000256" key="4">
    <source>
        <dbReference type="SAM" id="SignalP"/>
    </source>
</evidence>
<sequence length="918" mass="101468">MRLTLTGFASRLSAVLVASFLGLQAGAAPSPKATEVASIEGITEYRLDNGLRVLLVPDASKPTTTVNMTYLVGSRNENYGQTGMAHLLEHMLFKGTPTTRNALGEFSRRGLQANGSTSTDRTNYFASFAANPETLRWYLGWQADAMVNSLIAKEDLDSEMTVVRNEMESGENNPFRILMQKMQAAAYQWHSYGKNTIGARSDVENVDVGQLRAFYHEYYQPDNAVLIVAGKFDPKTVLTDIEATLGKLPKPKRQLRREYTVEPAQDGERSVTLRRAGGTPLVAAMYHIPAAGSPDFIPMDLATVMLSDTPSGRLYHALVPTKLASDVFGFTMDQRDPGVAMFGAQLQPGMDQDAALAALTKTLETVSSQPFTGEELERARNKWLTAWQQTYSDPEKVGVALSEAIATGDWRLFFLQRDRVREAKLADVQRVADTYLRQSNRVAGRYIPTDKPQRAPQETRPDLSAVFKDYKGDPDFKAADAFDPTPANIDKLTQRRRLDLPNGPVELALLPKATRGNRVQADLLVQFGDADSLRGQRTAIGAVADLLARGTPALTRQQISDRIDQLQADVSINGAGTDLSISMSTTGQNLPALVELMLDITRNASFPQEQLDEYKRQSATAIQSAMTEPTALASRALARHNNPWKPDDIRYVPTFDEALSNIRGLTREAVVQAHERFYGAGQVKLSAVGDFDPAAVEAALKKGLDGWKRAPAYTRIPDPFRQVKAERFTIETPDKANAFYISRMPLQLQDTNPDYVPLYLANFLLGTSETSRLWHRVRETDGLSYNVRSNLSISSYEPSSSWTVYAIYAPENRTRLETAISEELARVLKEGFSDKEVRDGIAALLNYRSLARAQDDVLASNWMTYMRTQRSFAWSAEVDKKLAALTPAAVNAALKKYLKPEGFSTAVAGDFAKQKAAP</sequence>
<dbReference type="AlphaFoldDB" id="A0A0J6EZ18"/>
<evidence type="ECO:0000313" key="9">
    <source>
        <dbReference type="Proteomes" id="UP000053096"/>
    </source>
</evidence>
<keyword evidence="4" id="KW-0732">Signal</keyword>
<feature type="domain" description="Peptidase M16 C-terminal" evidence="6">
    <location>
        <begin position="206"/>
        <end position="381"/>
    </location>
</feature>
<dbReference type="Pfam" id="PF05193">
    <property type="entry name" value="Peptidase_M16_C"/>
    <property type="match status" value="2"/>
</dbReference>
<dbReference type="GO" id="GO:0004222">
    <property type="term" value="F:metalloendopeptidase activity"/>
    <property type="evidence" value="ECO:0007669"/>
    <property type="project" value="UniProtKB-EC"/>
</dbReference>
<evidence type="ECO:0000313" key="7">
    <source>
        <dbReference type="EMBL" id="ANY17371.1"/>
    </source>
</evidence>
<evidence type="ECO:0000256" key="2">
    <source>
        <dbReference type="ARBA" id="ARBA00007261"/>
    </source>
</evidence>
<proteinExistence type="inferred from homology"/>
<dbReference type="InterPro" id="IPR011249">
    <property type="entry name" value="Metalloenz_LuxS/M16"/>
</dbReference>
<evidence type="ECO:0000256" key="3">
    <source>
        <dbReference type="RuleBase" id="RU004447"/>
    </source>
</evidence>
<reference evidence="7 10" key="2">
    <citation type="submission" date="2016-07" db="EMBL/GenBank/DDBJ databases">
        <title>Complete genome sequences of Bordetella pseudohinzii.</title>
        <authorList>
            <person name="Spilker T."/>
            <person name="Darrah R."/>
            <person name="LiPuma J.J."/>
        </authorList>
    </citation>
    <scope>NUCLEOTIDE SEQUENCE [LARGE SCALE GENOMIC DNA]</scope>
    <source>
        <strain evidence="7 10">HI4681</strain>
    </source>
</reference>
<dbReference type="EC" id="3.4.24.55" evidence="8"/>
<feature type="chain" id="PRO_5005270598" evidence="4">
    <location>
        <begin position="28"/>
        <end position="918"/>
    </location>
</feature>
<dbReference type="RefSeq" id="WP_043213481.1">
    <property type="nucleotide sequence ID" value="NZ_CAJGUP010000202.1"/>
</dbReference>
<dbReference type="Pfam" id="PF00675">
    <property type="entry name" value="Peptidase_M16"/>
    <property type="match status" value="1"/>
</dbReference>
<reference evidence="8 9" key="1">
    <citation type="submission" date="2015-09" db="EMBL/GenBank/DDBJ databases">
        <authorList>
            <person name="Jackson K.R."/>
            <person name="Lunt B.L."/>
            <person name="Fisher J.N.B."/>
            <person name="Gardner A.V."/>
            <person name="Bailey M.E."/>
            <person name="Deus L.M."/>
            <person name="Earl A.S."/>
            <person name="Gibby P.D."/>
            <person name="Hartmann K.A."/>
            <person name="Liu J.E."/>
            <person name="Manci A.M."/>
            <person name="Nielsen D.A."/>
            <person name="Solomon M.B."/>
            <person name="Breakwell D.P."/>
            <person name="Burnett S.H."/>
            <person name="Grose J.H."/>
        </authorList>
    </citation>
    <scope>NUCLEOTIDE SEQUENCE [LARGE SCALE GENOMIC DNA]</scope>
    <source>
        <strain evidence="8 9">2789STDY5608636</strain>
    </source>
</reference>
<protein>
    <submittedName>
        <fullName evidence="8">Protease 3</fullName>
        <ecNumber evidence="8">3.4.24.55</ecNumber>
    </submittedName>
    <submittedName>
        <fullName evidence="7">Zinc protease</fullName>
    </submittedName>
</protein>
<dbReference type="OrthoDB" id="9811314at2"/>
<dbReference type="Gene3D" id="3.30.830.10">
    <property type="entry name" value="Metalloenzyme, LuxS/M16 peptidase-like"/>
    <property type="match status" value="4"/>
</dbReference>
<evidence type="ECO:0000313" key="8">
    <source>
        <dbReference type="EMBL" id="CUI69871.1"/>
    </source>
</evidence>
<dbReference type="InterPro" id="IPR050361">
    <property type="entry name" value="MPP/UQCRC_Complex"/>
</dbReference>
<dbReference type="KEGG" id="bpdz:BBN53_16700"/>
<dbReference type="PANTHER" id="PTHR11851">
    <property type="entry name" value="METALLOPROTEASE"/>
    <property type="match status" value="1"/>
</dbReference>
<dbReference type="PROSITE" id="PS00143">
    <property type="entry name" value="INSULINASE"/>
    <property type="match status" value="1"/>
</dbReference>
<organism evidence="8 9">
    <name type="scientific">Bordetella pseudohinzii</name>
    <dbReference type="NCBI Taxonomy" id="1331258"/>
    <lineage>
        <taxon>Bacteria</taxon>
        <taxon>Pseudomonadati</taxon>
        <taxon>Pseudomonadota</taxon>
        <taxon>Betaproteobacteria</taxon>
        <taxon>Burkholderiales</taxon>
        <taxon>Alcaligenaceae</taxon>
        <taxon>Bordetella</taxon>
    </lineage>
</organism>
<feature type="signal peptide" evidence="4">
    <location>
        <begin position="1"/>
        <end position="27"/>
    </location>
</feature>
<evidence type="ECO:0000259" key="5">
    <source>
        <dbReference type="Pfam" id="PF00675"/>
    </source>
</evidence>
<dbReference type="Proteomes" id="UP000053096">
    <property type="component" value="Unassembled WGS sequence"/>
</dbReference>
<dbReference type="GO" id="GO:0046872">
    <property type="term" value="F:metal ion binding"/>
    <property type="evidence" value="ECO:0007669"/>
    <property type="project" value="InterPro"/>
</dbReference>
<comment type="similarity">
    <text evidence="2 3">Belongs to the peptidase M16 family.</text>
</comment>
<keyword evidence="8" id="KW-0378">Hydrolase</keyword>
<dbReference type="Proteomes" id="UP000092950">
    <property type="component" value="Chromosome"/>
</dbReference>
<dbReference type="InterPro" id="IPR007863">
    <property type="entry name" value="Peptidase_M16_C"/>
</dbReference>
<feature type="domain" description="Peptidase M16 N-terminal" evidence="5">
    <location>
        <begin position="52"/>
        <end position="198"/>
    </location>
</feature>
<dbReference type="InterPro" id="IPR001431">
    <property type="entry name" value="Pept_M16_Zn_BS"/>
</dbReference>
<evidence type="ECO:0000259" key="6">
    <source>
        <dbReference type="Pfam" id="PF05193"/>
    </source>
</evidence>
<keyword evidence="8" id="KW-0645">Protease</keyword>
<gene>
    <name evidence="8" type="primary">ptrA</name>
    <name evidence="7" type="ORF">BBN53_16700</name>
    <name evidence="8" type="ORF">ERS370011_01797</name>
</gene>
<evidence type="ECO:0000313" key="10">
    <source>
        <dbReference type="Proteomes" id="UP000092950"/>
    </source>
</evidence>
<comment type="cofactor">
    <cofactor evidence="1">
        <name>Zn(2+)</name>
        <dbReference type="ChEBI" id="CHEBI:29105"/>
    </cofactor>
</comment>
<dbReference type="EMBL" id="CYTV01000004">
    <property type="protein sequence ID" value="CUI69871.1"/>
    <property type="molecule type" value="Genomic_DNA"/>
</dbReference>
<evidence type="ECO:0000256" key="1">
    <source>
        <dbReference type="ARBA" id="ARBA00001947"/>
    </source>
</evidence>
<keyword evidence="10" id="KW-1185">Reference proteome</keyword>
<feature type="domain" description="Peptidase M16 C-terminal" evidence="6">
    <location>
        <begin position="665"/>
        <end position="843"/>
    </location>
</feature>